<evidence type="ECO:0000313" key="1">
    <source>
        <dbReference type="EMBL" id="OWP83932.1"/>
    </source>
</evidence>
<gene>
    <name evidence="1" type="ORF">BWK59_07985</name>
</gene>
<reference evidence="1 2" key="1">
    <citation type="journal article" date="2017" name="Infect. Genet. Evol.">
        <title>Comparative genome analysis of fish pathogen Flavobacterium columnare reveals extensive sequence diversity within the species.</title>
        <authorList>
            <person name="Kayansamruaj P."/>
            <person name="Dong H.T."/>
            <person name="Hirono I."/>
            <person name="Kondo H."/>
            <person name="Senapin S."/>
            <person name="Rodkhum C."/>
        </authorList>
    </citation>
    <scope>NUCLEOTIDE SEQUENCE [LARGE SCALE GENOMIC DNA]</scope>
    <source>
        <strain evidence="1 2">1215</strain>
    </source>
</reference>
<name>A0A246GIL0_9FLAO</name>
<proteinExistence type="predicted"/>
<evidence type="ECO:0000313" key="2">
    <source>
        <dbReference type="Proteomes" id="UP000197768"/>
    </source>
</evidence>
<organism evidence="1 2">
    <name type="scientific">Flavobacterium davisii</name>
    <dbReference type="NCBI Taxonomy" id="2906077"/>
    <lineage>
        <taxon>Bacteria</taxon>
        <taxon>Pseudomonadati</taxon>
        <taxon>Bacteroidota</taxon>
        <taxon>Flavobacteriia</taxon>
        <taxon>Flavobacteriales</taxon>
        <taxon>Flavobacteriaceae</taxon>
        <taxon>Flavobacterium</taxon>
    </lineage>
</organism>
<comment type="caution">
    <text evidence="1">The sequence shown here is derived from an EMBL/GenBank/DDBJ whole genome shotgun (WGS) entry which is preliminary data.</text>
</comment>
<dbReference type="AlphaFoldDB" id="A0A246GIL0"/>
<dbReference type="EMBL" id="MTCZ01000067">
    <property type="protein sequence ID" value="OWP83932.1"/>
    <property type="molecule type" value="Genomic_DNA"/>
</dbReference>
<protein>
    <submittedName>
        <fullName evidence="1">Uncharacterized protein</fullName>
    </submittedName>
</protein>
<sequence>MNLKTIYENYTNTDYLQCLFDEVLISQFVALRKHHLAVSESDKPLLIQLLQDPNKKWFVAAYIQTVASFDKEFFSSLMKAAINTTDPSYIGLFVEPCVIVFDCLLVIDTLNDYLNSENYLEIDKAVYFTHSKICNIASFNKEAQNQDFKEVGFYYYWNELYKTYHIARNDSHRMTEEEYNDYLPTHTEFIAKRERLLKRIEGMKRNE</sequence>
<accession>A0A246GIL0</accession>
<dbReference type="RefSeq" id="WP_088392751.1">
    <property type="nucleotide sequence ID" value="NZ_MTCZ01000067.1"/>
</dbReference>
<dbReference type="Proteomes" id="UP000197768">
    <property type="component" value="Unassembled WGS sequence"/>
</dbReference>